<accession>A0A7M2YY87</accession>
<dbReference type="Gene3D" id="2.30.30.280">
    <property type="entry name" value="Adenine nucleotide alpha hydrolases-like domains"/>
    <property type="match status" value="1"/>
</dbReference>
<dbReference type="RefSeq" id="WP_114795293.1">
    <property type="nucleotide sequence ID" value="NZ_QQZY01000002.1"/>
</dbReference>
<dbReference type="GO" id="GO:0005737">
    <property type="term" value="C:cytoplasm"/>
    <property type="evidence" value="ECO:0007669"/>
    <property type="project" value="UniProtKB-SubCell"/>
</dbReference>
<gene>
    <name evidence="9" type="primary">mnmA</name>
    <name evidence="12" type="ORF">Gocc_0844</name>
</gene>
<evidence type="ECO:0000256" key="7">
    <source>
        <dbReference type="ARBA" id="ARBA00023157"/>
    </source>
</evidence>
<dbReference type="InterPro" id="IPR004506">
    <property type="entry name" value="MnmA-like"/>
</dbReference>
<evidence type="ECO:0000256" key="1">
    <source>
        <dbReference type="ARBA" id="ARBA00022555"/>
    </source>
</evidence>
<evidence type="ECO:0000256" key="9">
    <source>
        <dbReference type="HAMAP-Rule" id="MF_00144"/>
    </source>
</evidence>
<dbReference type="GO" id="GO:0032259">
    <property type="term" value="P:methylation"/>
    <property type="evidence" value="ECO:0007669"/>
    <property type="project" value="UniProtKB-KW"/>
</dbReference>
<comment type="caution">
    <text evidence="12">The sequence shown here is derived from an EMBL/GenBank/DDBJ whole genome shotgun (WGS) entry which is preliminary data.</text>
</comment>
<keyword evidence="9" id="KW-0963">Cytoplasm</keyword>
<dbReference type="InterPro" id="IPR023382">
    <property type="entry name" value="MnmA-like_central_sf"/>
</dbReference>
<dbReference type="HAMAP" id="MF_00144">
    <property type="entry name" value="tRNA_thiouridyl_MnmA"/>
    <property type="match status" value="1"/>
</dbReference>
<evidence type="ECO:0000256" key="6">
    <source>
        <dbReference type="ARBA" id="ARBA00022884"/>
    </source>
</evidence>
<keyword evidence="3 9" id="KW-0819">tRNA processing</keyword>
<evidence type="ECO:0000259" key="11">
    <source>
        <dbReference type="Pfam" id="PF20259"/>
    </source>
</evidence>
<feature type="domain" description="tRNA-specific 2-thiouridylase MnmA-like C-terminal" evidence="10">
    <location>
        <begin position="363"/>
        <end position="415"/>
    </location>
</feature>
<evidence type="ECO:0000259" key="10">
    <source>
        <dbReference type="Pfam" id="PF20258"/>
    </source>
</evidence>
<keyword evidence="2 9" id="KW-0808">Transferase</keyword>
<evidence type="ECO:0000313" key="12">
    <source>
        <dbReference type="EMBL" id="RDI75046.1"/>
    </source>
</evidence>
<comment type="similarity">
    <text evidence="9">Belongs to the MnmA/TRMU family.</text>
</comment>
<evidence type="ECO:0000256" key="2">
    <source>
        <dbReference type="ARBA" id="ARBA00022679"/>
    </source>
</evidence>
<dbReference type="PANTHER" id="PTHR11933">
    <property type="entry name" value="TRNA 5-METHYLAMINOMETHYL-2-THIOURIDYLATE -METHYLTRANSFERASE"/>
    <property type="match status" value="1"/>
</dbReference>
<feature type="site" description="Interaction with tRNA" evidence="9">
    <location>
        <position position="399"/>
    </location>
</feature>
<dbReference type="CDD" id="cd01998">
    <property type="entry name" value="MnmA_TRMU-like"/>
    <property type="match status" value="1"/>
</dbReference>
<comment type="function">
    <text evidence="9">Catalyzes the 2-thiolation of uridine at the wobble position (U34) of tRNA, leading to the formation of s(2)U34.</text>
</comment>
<name>A0A7M2YY87_9ACTN</name>
<dbReference type="InterPro" id="IPR046884">
    <property type="entry name" value="MnmA-like_central"/>
</dbReference>
<keyword evidence="13" id="KW-1185">Reference proteome</keyword>
<dbReference type="OrthoDB" id="9800696at2"/>
<reference evidence="12 13" key="1">
    <citation type="submission" date="2018-07" db="EMBL/GenBank/DDBJ databases">
        <title>High-quality-draft genome sequence of Gaiella occulta.</title>
        <authorList>
            <person name="Severino R."/>
            <person name="Froufe H.J.C."/>
            <person name="Rainey F.A."/>
            <person name="Barroso C."/>
            <person name="Albuquerque L."/>
            <person name="Lobo-Da-Cunha A."/>
            <person name="Da Costa M.S."/>
            <person name="Egas C."/>
        </authorList>
    </citation>
    <scope>NUCLEOTIDE SEQUENCE [LARGE SCALE GENOMIC DNA]</scope>
    <source>
        <strain evidence="12 13">F2-233</strain>
    </source>
</reference>
<keyword evidence="5 9" id="KW-0067">ATP-binding</keyword>
<feature type="domain" description="tRNA-specific 2-thiouridylase MnmA-like central" evidence="11">
    <location>
        <begin position="277"/>
        <end position="339"/>
    </location>
</feature>
<dbReference type="EC" id="2.8.1.13" evidence="9"/>
<keyword evidence="4 9" id="KW-0547">Nucleotide-binding</keyword>
<feature type="region of interest" description="Interaction with tRNA" evidence="9">
    <location>
        <begin position="218"/>
        <end position="220"/>
    </location>
</feature>
<dbReference type="Pfam" id="PF20259">
    <property type="entry name" value="tRNA_Me_trans_M"/>
    <property type="match status" value="1"/>
</dbReference>
<reference evidence="13" key="2">
    <citation type="journal article" date="2019" name="MicrobiologyOpen">
        <title>High-quality draft genome sequence of Gaiella occulta isolated from a 150 meter deep mineral water borehole and comparison with the genome sequences of other deep-branching lineages of the phylum Actinobacteria.</title>
        <authorList>
            <person name="Severino R."/>
            <person name="Froufe H.J.C."/>
            <person name="Barroso C."/>
            <person name="Albuquerque L."/>
            <person name="Lobo-da-Cunha A."/>
            <person name="da Costa M.S."/>
            <person name="Egas C."/>
        </authorList>
    </citation>
    <scope>NUCLEOTIDE SEQUENCE [LARGE SCALE GENOMIC DNA]</scope>
    <source>
        <strain evidence="13">F2-233</strain>
    </source>
</reference>
<dbReference type="Gene3D" id="3.40.50.620">
    <property type="entry name" value="HUPs"/>
    <property type="match status" value="1"/>
</dbReference>
<evidence type="ECO:0000256" key="4">
    <source>
        <dbReference type="ARBA" id="ARBA00022741"/>
    </source>
</evidence>
<feature type="active site" description="Cysteine persulfide intermediate" evidence="9">
    <location>
        <position position="268"/>
    </location>
</feature>
<comment type="subcellular location">
    <subcellularLocation>
        <location evidence="9">Cytoplasm</location>
    </subcellularLocation>
</comment>
<feature type="site" description="Interaction with tRNA" evidence="9">
    <location>
        <position position="197"/>
    </location>
</feature>
<evidence type="ECO:0000256" key="5">
    <source>
        <dbReference type="ARBA" id="ARBA00022840"/>
    </source>
</evidence>
<comment type="catalytic activity">
    <reaction evidence="8 9">
        <text>S-sulfanyl-L-cysteinyl-[protein] + uridine(34) in tRNA + AH2 + ATP = 2-thiouridine(34) in tRNA + L-cysteinyl-[protein] + A + AMP + diphosphate + H(+)</text>
        <dbReference type="Rhea" id="RHEA:47032"/>
        <dbReference type="Rhea" id="RHEA-COMP:10131"/>
        <dbReference type="Rhea" id="RHEA-COMP:11726"/>
        <dbReference type="Rhea" id="RHEA-COMP:11727"/>
        <dbReference type="Rhea" id="RHEA-COMP:11728"/>
        <dbReference type="ChEBI" id="CHEBI:13193"/>
        <dbReference type="ChEBI" id="CHEBI:15378"/>
        <dbReference type="ChEBI" id="CHEBI:17499"/>
        <dbReference type="ChEBI" id="CHEBI:29950"/>
        <dbReference type="ChEBI" id="CHEBI:30616"/>
        <dbReference type="ChEBI" id="CHEBI:33019"/>
        <dbReference type="ChEBI" id="CHEBI:61963"/>
        <dbReference type="ChEBI" id="CHEBI:65315"/>
        <dbReference type="ChEBI" id="CHEBI:87170"/>
        <dbReference type="ChEBI" id="CHEBI:456215"/>
        <dbReference type="EC" id="2.8.1.13"/>
    </reaction>
</comment>
<dbReference type="GO" id="GO:0000049">
    <property type="term" value="F:tRNA binding"/>
    <property type="evidence" value="ECO:0007669"/>
    <property type="project" value="UniProtKB-KW"/>
</dbReference>
<evidence type="ECO:0000313" key="13">
    <source>
        <dbReference type="Proteomes" id="UP000254134"/>
    </source>
</evidence>
<dbReference type="PANTHER" id="PTHR11933:SF5">
    <property type="entry name" value="MITOCHONDRIAL TRNA-SPECIFIC 2-THIOURIDYLASE 1"/>
    <property type="match status" value="1"/>
</dbReference>
<protein>
    <recommendedName>
        <fullName evidence="9">tRNA-specific 2-thiouridylase MnmA</fullName>
        <ecNumber evidence="9">2.8.1.13</ecNumber>
    </recommendedName>
</protein>
<feature type="binding site" evidence="9">
    <location>
        <begin position="81"/>
        <end position="88"/>
    </location>
    <ligand>
        <name>ATP</name>
        <dbReference type="ChEBI" id="CHEBI:30616"/>
    </ligand>
</feature>
<dbReference type="Gene3D" id="2.40.30.10">
    <property type="entry name" value="Translation factors"/>
    <property type="match status" value="1"/>
</dbReference>
<keyword evidence="12" id="KW-0489">Methyltransferase</keyword>
<dbReference type="Pfam" id="PF20258">
    <property type="entry name" value="tRNA_Me_trans_C"/>
    <property type="match status" value="1"/>
</dbReference>
<keyword evidence="7" id="KW-1015">Disulfide bond</keyword>
<dbReference type="InterPro" id="IPR014729">
    <property type="entry name" value="Rossmann-like_a/b/a_fold"/>
</dbReference>
<feature type="binding site" evidence="9">
    <location>
        <position position="196"/>
    </location>
    <ligand>
        <name>ATP</name>
        <dbReference type="ChEBI" id="CHEBI:30616"/>
    </ligand>
</feature>
<dbReference type="GO" id="GO:0005524">
    <property type="term" value="F:ATP binding"/>
    <property type="evidence" value="ECO:0007669"/>
    <property type="project" value="UniProtKB-KW"/>
</dbReference>
<evidence type="ECO:0000256" key="3">
    <source>
        <dbReference type="ARBA" id="ARBA00022694"/>
    </source>
</evidence>
<dbReference type="NCBIfam" id="TIGR00420">
    <property type="entry name" value="trmU"/>
    <property type="match status" value="1"/>
</dbReference>
<sequence>MPPLELIGDSARGADYAAVRLVVDGDRIVEADAPGLERDLAGLTLLDAAAVPGTTLAADALANALAPAFHAEPSPARIAVAMSGGVDSAVALLRAGSDAIGVTLRLWLDPAGPSAERACCSPDAVIAARETCHRLGLPHVTLDLREAFRAAVVQPFVDGYAAGLTPNPCMRCNGVFRFGALVAFAERAGARALWTGHYARIVEREGMRLIGCGADASKDQSYMLATVDPALLHRVAFPLAEHTKSDTRAEAAAAGLAVAGRSESQEACFLAGADYRAFLERQGLEAEPGAIVDERGTVLGRHDGIWRYTPGQRRGIGVAAPEPLYALRTDRATNAVVVGPRSALASTVVHARGRVYLPVERGHAKLRYRSQPVPARVEPEPGGFTLRLERPVDAVAPGQVAAVYDRDAIVAAGVIAGSSG</sequence>
<dbReference type="NCBIfam" id="NF001138">
    <property type="entry name" value="PRK00143.1"/>
    <property type="match status" value="1"/>
</dbReference>
<feature type="binding site" evidence="9">
    <location>
        <position position="104"/>
    </location>
    <ligand>
        <name>ATP</name>
        <dbReference type="ChEBI" id="CHEBI:30616"/>
    </ligand>
</feature>
<evidence type="ECO:0000256" key="8">
    <source>
        <dbReference type="ARBA" id="ARBA00051542"/>
    </source>
</evidence>
<proteinExistence type="inferred from homology"/>
<keyword evidence="1 9" id="KW-0820">tRNA-binding</keyword>
<organism evidence="12 13">
    <name type="scientific">Gaiella occulta</name>
    <dbReference type="NCBI Taxonomy" id="1002870"/>
    <lineage>
        <taxon>Bacteria</taxon>
        <taxon>Bacillati</taxon>
        <taxon>Actinomycetota</taxon>
        <taxon>Thermoleophilia</taxon>
        <taxon>Gaiellales</taxon>
        <taxon>Gaiellaceae</taxon>
        <taxon>Gaiella</taxon>
    </lineage>
</organism>
<keyword evidence="6 9" id="KW-0694">RNA-binding</keyword>
<feature type="region of interest" description="Interaction with tRNA" evidence="9">
    <location>
        <begin position="367"/>
        <end position="368"/>
    </location>
</feature>
<dbReference type="Proteomes" id="UP000254134">
    <property type="component" value="Unassembled WGS sequence"/>
</dbReference>
<dbReference type="AlphaFoldDB" id="A0A7M2YY87"/>
<dbReference type="EMBL" id="QQZY01000002">
    <property type="protein sequence ID" value="RDI75046.1"/>
    <property type="molecule type" value="Genomic_DNA"/>
</dbReference>
<dbReference type="GO" id="GO:0008168">
    <property type="term" value="F:methyltransferase activity"/>
    <property type="evidence" value="ECO:0007669"/>
    <property type="project" value="UniProtKB-KW"/>
</dbReference>
<dbReference type="SUPFAM" id="SSF52402">
    <property type="entry name" value="Adenine nucleotide alpha hydrolases-like"/>
    <property type="match status" value="1"/>
</dbReference>
<feature type="active site" description="Nucleophile" evidence="9">
    <location>
        <position position="172"/>
    </location>
</feature>
<dbReference type="GO" id="GO:0002143">
    <property type="term" value="P:tRNA wobble position uridine thiolation"/>
    <property type="evidence" value="ECO:0007669"/>
    <property type="project" value="TreeGrafter"/>
</dbReference>
<comment type="caution">
    <text evidence="9">Lacks conserved residue(s) required for the propagation of feature annotation.</text>
</comment>
<dbReference type="InterPro" id="IPR046885">
    <property type="entry name" value="MnmA-like_C"/>
</dbReference>
<dbReference type="GO" id="GO:0103016">
    <property type="term" value="F:tRNA-uridine 2-sulfurtransferase activity"/>
    <property type="evidence" value="ECO:0007669"/>
    <property type="project" value="UniProtKB-EC"/>
</dbReference>
<dbReference type="Pfam" id="PF03054">
    <property type="entry name" value="tRNA_Me_trans"/>
    <property type="match status" value="1"/>
</dbReference>